<protein>
    <submittedName>
        <fullName evidence="2">Uncharacterized protein</fullName>
    </submittedName>
</protein>
<keyword evidence="3" id="KW-1185">Reference proteome</keyword>
<reference evidence="2 3" key="1">
    <citation type="submission" date="2023-07" db="EMBL/GenBank/DDBJ databases">
        <title>Sequencing the genomes of 1000 actinobacteria strains.</title>
        <authorList>
            <person name="Klenk H.-P."/>
        </authorList>
    </citation>
    <scope>NUCLEOTIDE SEQUENCE [LARGE SCALE GENOMIC DNA]</scope>
    <source>
        <strain evidence="2 3">DSM 44709</strain>
    </source>
</reference>
<proteinExistence type="predicted"/>
<evidence type="ECO:0000313" key="2">
    <source>
        <dbReference type="EMBL" id="MDQ0363808.1"/>
    </source>
</evidence>
<comment type="caution">
    <text evidence="2">The sequence shown here is derived from an EMBL/GenBank/DDBJ whole genome shotgun (WGS) entry which is preliminary data.</text>
</comment>
<evidence type="ECO:0000256" key="1">
    <source>
        <dbReference type="SAM" id="MobiDB-lite"/>
    </source>
</evidence>
<dbReference type="AlphaFoldDB" id="A0AAE3VT60"/>
<feature type="region of interest" description="Disordered" evidence="1">
    <location>
        <begin position="30"/>
        <end position="52"/>
    </location>
</feature>
<name>A0AAE3VT60_9ACTN</name>
<dbReference type="Proteomes" id="UP001240236">
    <property type="component" value="Unassembled WGS sequence"/>
</dbReference>
<organism evidence="2 3">
    <name type="scientific">Catenuloplanes indicus</name>
    <dbReference type="NCBI Taxonomy" id="137267"/>
    <lineage>
        <taxon>Bacteria</taxon>
        <taxon>Bacillati</taxon>
        <taxon>Actinomycetota</taxon>
        <taxon>Actinomycetes</taxon>
        <taxon>Micromonosporales</taxon>
        <taxon>Micromonosporaceae</taxon>
        <taxon>Catenuloplanes</taxon>
    </lineage>
</organism>
<dbReference type="RefSeq" id="WP_307234732.1">
    <property type="nucleotide sequence ID" value="NZ_JAUSUZ010000001.1"/>
</dbReference>
<gene>
    <name evidence="2" type="ORF">J2S42_000477</name>
</gene>
<accession>A0AAE3VT60</accession>
<sequence length="84" mass="8932">MPARDRWVVDPVGGNMNAVQGMPDCFPGSASHAANAPARRTTALGDEPPRPFPSRISRATVAAAMLDEAEHPAYPGRIAIPLER</sequence>
<evidence type="ECO:0000313" key="3">
    <source>
        <dbReference type="Proteomes" id="UP001240236"/>
    </source>
</evidence>
<dbReference type="EMBL" id="JAUSUZ010000001">
    <property type="protein sequence ID" value="MDQ0363808.1"/>
    <property type="molecule type" value="Genomic_DNA"/>
</dbReference>